<feature type="region of interest" description="Disordered" evidence="6">
    <location>
        <begin position="119"/>
        <end position="164"/>
    </location>
</feature>
<dbReference type="InterPro" id="IPR000727">
    <property type="entry name" value="T_SNARE_dom"/>
</dbReference>
<proteinExistence type="inferred from homology"/>
<dbReference type="AlphaFoldDB" id="A0A2B4S5V4"/>
<dbReference type="GO" id="GO:0098793">
    <property type="term" value="C:presynapse"/>
    <property type="evidence" value="ECO:0007669"/>
    <property type="project" value="GOC"/>
</dbReference>
<evidence type="ECO:0000256" key="4">
    <source>
        <dbReference type="ARBA" id="ARBA00023054"/>
    </source>
</evidence>
<evidence type="ECO:0000256" key="3">
    <source>
        <dbReference type="ARBA" id="ARBA00022927"/>
    </source>
</evidence>
<dbReference type="GO" id="GO:0016082">
    <property type="term" value="P:synaptic vesicle priming"/>
    <property type="evidence" value="ECO:0007669"/>
    <property type="project" value="TreeGrafter"/>
</dbReference>
<dbReference type="GO" id="GO:0031201">
    <property type="term" value="C:SNARE complex"/>
    <property type="evidence" value="ECO:0007669"/>
    <property type="project" value="TreeGrafter"/>
</dbReference>
<feature type="compositionally biased region" description="Basic and acidic residues" evidence="6">
    <location>
        <begin position="31"/>
        <end position="52"/>
    </location>
</feature>
<dbReference type="CDD" id="cd15856">
    <property type="entry name" value="SNARE_SNAP29C"/>
    <property type="match status" value="1"/>
</dbReference>
<evidence type="ECO:0000313" key="8">
    <source>
        <dbReference type="EMBL" id="PFX23902.1"/>
    </source>
</evidence>
<keyword evidence="9" id="KW-1185">Reference proteome</keyword>
<dbReference type="GO" id="GO:0019905">
    <property type="term" value="F:syntaxin binding"/>
    <property type="evidence" value="ECO:0007669"/>
    <property type="project" value="TreeGrafter"/>
</dbReference>
<dbReference type="SMART" id="SM00397">
    <property type="entry name" value="t_SNARE"/>
    <property type="match status" value="2"/>
</dbReference>
<evidence type="ECO:0000313" key="9">
    <source>
        <dbReference type="Proteomes" id="UP000225706"/>
    </source>
</evidence>
<dbReference type="PANTHER" id="PTHR19305">
    <property type="entry name" value="SYNAPTOSOMAL ASSOCIATED PROTEIN"/>
    <property type="match status" value="1"/>
</dbReference>
<sequence>MSQTRGQSRRSDFDFSRKTNPFEDDSDDEFEKVNGDEIRSQMQMARERTTESTKRCLALIEDSHDMAVKTGEELQCQGEKLNRTERNLDKIKSDMKIAKRHIKSVNSIWGALGNYFKKAPQPKENTQQTSSHTDSGLSGLKDDSSLCYPGRDRESGSKGYGAWTGEAGQFERRSFSSRDPYEREIDANLDLVSRGLGRLKEDALILGSEIERQNEQLDRIGVKADVAYKTVEESDKKVRRILRK</sequence>
<feature type="compositionally biased region" description="Polar residues" evidence="6">
    <location>
        <begin position="123"/>
        <end position="133"/>
    </location>
</feature>
<dbReference type="STRING" id="50429.A0A2B4S5V4"/>
<keyword evidence="3" id="KW-0653">Protein transport</keyword>
<dbReference type="GO" id="GO:0031629">
    <property type="term" value="P:synaptic vesicle fusion to presynaptic active zone membrane"/>
    <property type="evidence" value="ECO:0007669"/>
    <property type="project" value="TreeGrafter"/>
</dbReference>
<feature type="compositionally biased region" description="Basic and acidic residues" evidence="6">
    <location>
        <begin position="140"/>
        <end position="156"/>
    </location>
</feature>
<dbReference type="EMBL" id="LSMT01000193">
    <property type="protein sequence ID" value="PFX23902.1"/>
    <property type="molecule type" value="Genomic_DNA"/>
</dbReference>
<evidence type="ECO:0000259" key="7">
    <source>
        <dbReference type="PROSITE" id="PS50192"/>
    </source>
</evidence>
<evidence type="ECO:0000256" key="5">
    <source>
        <dbReference type="SAM" id="Coils"/>
    </source>
</evidence>
<dbReference type="GO" id="GO:0015031">
    <property type="term" value="P:protein transport"/>
    <property type="evidence" value="ECO:0007669"/>
    <property type="project" value="UniProtKB-KW"/>
</dbReference>
<keyword evidence="4 5" id="KW-0175">Coiled coil</keyword>
<evidence type="ECO:0000256" key="6">
    <source>
        <dbReference type="SAM" id="MobiDB-lite"/>
    </source>
</evidence>
<feature type="region of interest" description="Disordered" evidence="6">
    <location>
        <begin position="1"/>
        <end position="52"/>
    </location>
</feature>
<evidence type="ECO:0000256" key="2">
    <source>
        <dbReference type="ARBA" id="ARBA00022448"/>
    </source>
</evidence>
<dbReference type="SUPFAM" id="SSF58038">
    <property type="entry name" value="SNARE fusion complex"/>
    <property type="match status" value="2"/>
</dbReference>
<name>A0A2B4S5V4_STYPI</name>
<dbReference type="GO" id="GO:0005886">
    <property type="term" value="C:plasma membrane"/>
    <property type="evidence" value="ECO:0007669"/>
    <property type="project" value="TreeGrafter"/>
</dbReference>
<feature type="domain" description="T-SNARE coiled-coil homology" evidence="7">
    <location>
        <begin position="43"/>
        <end position="105"/>
    </location>
</feature>
<keyword evidence="2" id="KW-0813">Transport</keyword>
<comment type="similarity">
    <text evidence="1">Belongs to the SNAP-25 family.</text>
</comment>
<dbReference type="GO" id="GO:0005484">
    <property type="term" value="F:SNAP receptor activity"/>
    <property type="evidence" value="ECO:0007669"/>
    <property type="project" value="TreeGrafter"/>
</dbReference>
<feature type="coiled-coil region" evidence="5">
    <location>
        <begin position="74"/>
        <end position="101"/>
    </location>
</feature>
<dbReference type="Gene3D" id="1.20.5.110">
    <property type="match status" value="2"/>
</dbReference>
<dbReference type="OrthoDB" id="18679at2759"/>
<dbReference type="PROSITE" id="PS50192">
    <property type="entry name" value="T_SNARE"/>
    <property type="match status" value="2"/>
</dbReference>
<gene>
    <name evidence="8" type="primary">SNAP29</name>
    <name evidence="8" type="ORF">AWC38_SpisGene11526</name>
</gene>
<feature type="domain" description="T-SNARE coiled-coil homology" evidence="7">
    <location>
        <begin position="179"/>
        <end position="241"/>
    </location>
</feature>
<dbReference type="FunFam" id="1.20.5.110:FF:000041">
    <property type="entry name" value="Synaptosomal-associated protein 29"/>
    <property type="match status" value="1"/>
</dbReference>
<reference evidence="9" key="1">
    <citation type="journal article" date="2017" name="bioRxiv">
        <title>Comparative analysis of the genomes of Stylophora pistillata and Acropora digitifera provides evidence for extensive differences between species of corals.</title>
        <authorList>
            <person name="Voolstra C.R."/>
            <person name="Li Y."/>
            <person name="Liew Y.J."/>
            <person name="Baumgarten S."/>
            <person name="Zoccola D."/>
            <person name="Flot J.-F."/>
            <person name="Tambutte S."/>
            <person name="Allemand D."/>
            <person name="Aranda M."/>
        </authorList>
    </citation>
    <scope>NUCLEOTIDE SEQUENCE [LARGE SCALE GENOMIC DNA]</scope>
</reference>
<evidence type="ECO:0000256" key="1">
    <source>
        <dbReference type="ARBA" id="ARBA00009480"/>
    </source>
</evidence>
<protein>
    <submittedName>
        <fullName evidence="8">Synaptosomal-associated protein 29</fullName>
    </submittedName>
</protein>
<accession>A0A2B4S5V4</accession>
<feature type="compositionally biased region" description="Basic and acidic residues" evidence="6">
    <location>
        <begin position="9"/>
        <end position="21"/>
    </location>
</feature>
<comment type="caution">
    <text evidence="8">The sequence shown here is derived from an EMBL/GenBank/DDBJ whole genome shotgun (WGS) entry which is preliminary data.</text>
</comment>
<dbReference type="Proteomes" id="UP000225706">
    <property type="component" value="Unassembled WGS sequence"/>
</dbReference>
<dbReference type="PANTHER" id="PTHR19305:SF9">
    <property type="entry name" value="SYNAPTOSOMAL-ASSOCIATED PROTEIN 29"/>
    <property type="match status" value="1"/>
</dbReference>
<organism evidence="8 9">
    <name type="scientific">Stylophora pistillata</name>
    <name type="common">Smooth cauliflower coral</name>
    <dbReference type="NCBI Taxonomy" id="50429"/>
    <lineage>
        <taxon>Eukaryota</taxon>
        <taxon>Metazoa</taxon>
        <taxon>Cnidaria</taxon>
        <taxon>Anthozoa</taxon>
        <taxon>Hexacorallia</taxon>
        <taxon>Scleractinia</taxon>
        <taxon>Astrocoeniina</taxon>
        <taxon>Pocilloporidae</taxon>
        <taxon>Stylophora</taxon>
    </lineage>
</organism>